<reference evidence="1" key="1">
    <citation type="submission" date="2018-02" db="EMBL/GenBank/DDBJ databases">
        <authorList>
            <person name="Cohen D.B."/>
            <person name="Kent A.D."/>
        </authorList>
    </citation>
    <scope>NUCLEOTIDE SEQUENCE</scope>
</reference>
<organism evidence="1">
    <name type="scientific">Fagus sylvatica</name>
    <name type="common">Beechnut</name>
    <dbReference type="NCBI Taxonomy" id="28930"/>
    <lineage>
        <taxon>Eukaryota</taxon>
        <taxon>Viridiplantae</taxon>
        <taxon>Streptophyta</taxon>
        <taxon>Embryophyta</taxon>
        <taxon>Tracheophyta</taxon>
        <taxon>Spermatophyta</taxon>
        <taxon>Magnoliopsida</taxon>
        <taxon>eudicotyledons</taxon>
        <taxon>Gunneridae</taxon>
        <taxon>Pentapetalae</taxon>
        <taxon>rosids</taxon>
        <taxon>fabids</taxon>
        <taxon>Fagales</taxon>
        <taxon>Fagaceae</taxon>
        <taxon>Fagus</taxon>
    </lineage>
</organism>
<evidence type="ECO:0000313" key="1">
    <source>
        <dbReference type="EMBL" id="SPC84151.1"/>
    </source>
</evidence>
<gene>
    <name evidence="1" type="ORF">FSB_LOCUS12033</name>
</gene>
<sequence length="107" mass="12125">MQALLSHGPPFRLDLADLIVGKDIFDDPISASHLPCLIDPKLTNSLNLRSIDPLSLHTLDLNHWRWQRRLMVAGGAMAISGQWKMWIWFFFALNFTPKTVVASATVR</sequence>
<accession>A0A2N9FB75</accession>
<dbReference type="EMBL" id="OIVN01000691">
    <property type="protein sequence ID" value="SPC84151.1"/>
    <property type="molecule type" value="Genomic_DNA"/>
</dbReference>
<name>A0A2N9FB75_FAGSY</name>
<dbReference type="AlphaFoldDB" id="A0A2N9FB75"/>
<proteinExistence type="predicted"/>
<protein>
    <submittedName>
        <fullName evidence="1">Uncharacterized protein</fullName>
    </submittedName>
</protein>